<dbReference type="GO" id="GO:0043709">
    <property type="term" value="P:cell adhesion involved in single-species biofilm formation"/>
    <property type="evidence" value="ECO:0007669"/>
    <property type="project" value="TreeGrafter"/>
</dbReference>
<evidence type="ECO:0000256" key="4">
    <source>
        <dbReference type="ARBA" id="ARBA00034247"/>
    </source>
</evidence>
<dbReference type="Proteomes" id="UP000077787">
    <property type="component" value="Chromosome"/>
</dbReference>
<comment type="cofactor">
    <cofactor evidence="1">
        <name>Mg(2+)</name>
        <dbReference type="ChEBI" id="CHEBI:18420"/>
    </cofactor>
</comment>
<dbReference type="Pfam" id="PF20975">
    <property type="entry name" value="DGCcoil"/>
    <property type="match status" value="1"/>
</dbReference>
<dbReference type="PANTHER" id="PTHR45138:SF9">
    <property type="entry name" value="DIGUANYLATE CYCLASE DGCM-RELATED"/>
    <property type="match status" value="1"/>
</dbReference>
<evidence type="ECO:0000259" key="7">
    <source>
        <dbReference type="PROSITE" id="PS50887"/>
    </source>
</evidence>
<dbReference type="GO" id="GO:0052621">
    <property type="term" value="F:diguanylate cyclase activity"/>
    <property type="evidence" value="ECO:0007669"/>
    <property type="project" value="UniProtKB-EC"/>
</dbReference>
<protein>
    <recommendedName>
        <fullName evidence="3">diguanylate cyclase</fullName>
        <ecNumber evidence="3">2.7.7.65</ecNumber>
    </recommendedName>
</protein>
<evidence type="ECO:0000256" key="6">
    <source>
        <dbReference type="SAM" id="MobiDB-lite"/>
    </source>
</evidence>
<dbReference type="GO" id="GO:0005886">
    <property type="term" value="C:plasma membrane"/>
    <property type="evidence" value="ECO:0007669"/>
    <property type="project" value="UniProtKB-SubCell"/>
</dbReference>
<dbReference type="CDD" id="cd01949">
    <property type="entry name" value="GGDEF"/>
    <property type="match status" value="1"/>
</dbReference>
<feature type="domain" description="GGDEF" evidence="7">
    <location>
        <begin position="488"/>
        <end position="618"/>
    </location>
</feature>
<comment type="catalytic activity">
    <reaction evidence="4">
        <text>2 GTP = 3',3'-c-di-GMP + 2 diphosphate</text>
        <dbReference type="Rhea" id="RHEA:24898"/>
        <dbReference type="ChEBI" id="CHEBI:33019"/>
        <dbReference type="ChEBI" id="CHEBI:37565"/>
        <dbReference type="ChEBI" id="CHEBI:58805"/>
        <dbReference type="EC" id="2.7.7.65"/>
    </reaction>
</comment>
<dbReference type="OrthoDB" id="9812260at2"/>
<feature type="region of interest" description="Disordered" evidence="6">
    <location>
        <begin position="179"/>
        <end position="203"/>
    </location>
</feature>
<dbReference type="GO" id="GO:1902201">
    <property type="term" value="P:negative regulation of bacterial-type flagellum-dependent cell motility"/>
    <property type="evidence" value="ECO:0007669"/>
    <property type="project" value="TreeGrafter"/>
</dbReference>
<sequence>MSDDAQRWKDKYLHQLEQQEQLEGRWNTRLDLLRRSLVRSSFAVDGADPAVERCMRELRDVLRDDVQDDRLGALVPRLERAVLDTERTKQERLERLTEALDRLASQLLELRLPNEIRKPLKQFSRQLAKRAAQSRELPTLLSELGELQSQALAAQRPSGTSNSVGLLGRLFGQRDSNIDALAQPDNDSPLVTADPMQSLPGQPLFEQAETPESLQGSSAPDSGPQAADAPLAVIDVAAPHSDAIADVIPPASTPESQPADPYQLPPSPEQAYSAIAERVESTLLGLLENLRLPEHQQVQVQAMRERIQQGLNWYELVPVLDDLAQLMLAVADQGQREFEHYLSLLNERLATMQDSLGAAREGHVQSKETAQALDEELRQQVGGLQDSMLGAKDLPSLKQTVQARLDGLLETVDAYQRQRSDHEQALSDRLSTLVERVASLEQAATGMREHLEEQRQKALQDPLTSLPNRAAWDERLELEVARQQRYGGQLLLAVLDVDHFKRINDSFGHLAGDRVLKIIANELRKRLRKTDFIARFGGEEFALLLPETPAAAGLKLLDNLRTGIESCPFHFKGARIQVTLSGGLASFAAVDRAEQVFERADRALYRAKDSGRNRIEAD</sequence>
<dbReference type="InterPro" id="IPR048516">
    <property type="entry name" value="DGCcoil"/>
</dbReference>
<feature type="coiled-coil region" evidence="5">
    <location>
        <begin position="398"/>
        <end position="457"/>
    </location>
</feature>
<dbReference type="EC" id="2.7.7.65" evidence="3"/>
<evidence type="ECO:0000256" key="3">
    <source>
        <dbReference type="ARBA" id="ARBA00012528"/>
    </source>
</evidence>
<accession>A0A172WMH4</accession>
<dbReference type="InterPro" id="IPR000160">
    <property type="entry name" value="GGDEF_dom"/>
</dbReference>
<evidence type="ECO:0000313" key="9">
    <source>
        <dbReference type="Proteomes" id="UP000077787"/>
    </source>
</evidence>
<comment type="subcellular location">
    <subcellularLocation>
        <location evidence="2">Cell inner membrane</location>
    </subcellularLocation>
</comment>
<dbReference type="PANTHER" id="PTHR45138">
    <property type="entry name" value="REGULATORY COMPONENTS OF SENSORY TRANSDUCTION SYSTEM"/>
    <property type="match status" value="1"/>
</dbReference>
<name>A0A172WMH4_STUST</name>
<dbReference type="EMBL" id="CP015641">
    <property type="protein sequence ID" value="ANF24668.1"/>
    <property type="molecule type" value="Genomic_DNA"/>
</dbReference>
<dbReference type="RefSeq" id="WP_064480888.1">
    <property type="nucleotide sequence ID" value="NZ_CP015641.1"/>
</dbReference>
<dbReference type="FunFam" id="3.30.70.270:FF:000001">
    <property type="entry name" value="Diguanylate cyclase domain protein"/>
    <property type="match status" value="1"/>
</dbReference>
<feature type="region of interest" description="Disordered" evidence="6">
    <location>
        <begin position="246"/>
        <end position="268"/>
    </location>
</feature>
<evidence type="ECO:0000313" key="8">
    <source>
        <dbReference type="EMBL" id="ANF24668.1"/>
    </source>
</evidence>
<keyword evidence="5" id="KW-0175">Coiled coil</keyword>
<dbReference type="InterPro" id="IPR050469">
    <property type="entry name" value="Diguanylate_Cyclase"/>
</dbReference>
<dbReference type="SUPFAM" id="SSF55073">
    <property type="entry name" value="Nucleotide cyclase"/>
    <property type="match status" value="1"/>
</dbReference>
<proteinExistence type="predicted"/>
<dbReference type="InterPro" id="IPR043128">
    <property type="entry name" value="Rev_trsase/Diguanyl_cyclase"/>
</dbReference>
<dbReference type="PROSITE" id="PS50887">
    <property type="entry name" value="GGDEF"/>
    <property type="match status" value="1"/>
</dbReference>
<organism evidence="8 9">
    <name type="scientific">Stutzerimonas stutzeri</name>
    <name type="common">Pseudomonas stutzeri</name>
    <dbReference type="NCBI Taxonomy" id="316"/>
    <lineage>
        <taxon>Bacteria</taxon>
        <taxon>Pseudomonadati</taxon>
        <taxon>Pseudomonadota</taxon>
        <taxon>Gammaproteobacteria</taxon>
        <taxon>Pseudomonadales</taxon>
        <taxon>Pseudomonadaceae</taxon>
        <taxon>Stutzerimonas</taxon>
    </lineage>
</organism>
<dbReference type="AlphaFoldDB" id="A0A172WMH4"/>
<evidence type="ECO:0000256" key="2">
    <source>
        <dbReference type="ARBA" id="ARBA00004533"/>
    </source>
</evidence>
<dbReference type="SMART" id="SM00267">
    <property type="entry name" value="GGDEF"/>
    <property type="match status" value="1"/>
</dbReference>
<dbReference type="NCBIfam" id="TIGR00254">
    <property type="entry name" value="GGDEF"/>
    <property type="match status" value="1"/>
</dbReference>
<dbReference type="Pfam" id="PF00990">
    <property type="entry name" value="GGDEF"/>
    <property type="match status" value="1"/>
</dbReference>
<dbReference type="Gene3D" id="3.30.70.270">
    <property type="match status" value="1"/>
</dbReference>
<reference evidence="8 9" key="1">
    <citation type="submission" date="2016-05" db="EMBL/GenBank/DDBJ databases">
        <title>Genome sequence of Pseudomonas stutzeri 273 and identification of the exopolysaccharide biosynthesis locus.</title>
        <authorList>
            <person name="Wu S."/>
            <person name="Sun C."/>
        </authorList>
    </citation>
    <scope>NUCLEOTIDE SEQUENCE [LARGE SCALE GENOMIC DNA]</scope>
    <source>
        <strain evidence="8 9">273</strain>
    </source>
</reference>
<dbReference type="InterPro" id="IPR029787">
    <property type="entry name" value="Nucleotide_cyclase"/>
</dbReference>
<evidence type="ECO:0000256" key="1">
    <source>
        <dbReference type="ARBA" id="ARBA00001946"/>
    </source>
</evidence>
<evidence type="ECO:0000256" key="5">
    <source>
        <dbReference type="SAM" id="Coils"/>
    </source>
</evidence>
<gene>
    <name evidence="8" type="ORF">PS273GM_05635</name>
</gene>